<keyword evidence="1" id="KW-0119">Carbohydrate metabolism</keyword>
<dbReference type="InterPro" id="IPR050282">
    <property type="entry name" value="Cycloisomerase_2"/>
</dbReference>
<dbReference type="EMBL" id="JAUJEB010000007">
    <property type="protein sequence ID" value="MDN5215879.1"/>
    <property type="molecule type" value="Genomic_DNA"/>
</dbReference>
<evidence type="ECO:0000313" key="4">
    <source>
        <dbReference type="Proteomes" id="UP001172083"/>
    </source>
</evidence>
<dbReference type="SUPFAM" id="SSF101908">
    <property type="entry name" value="Putative isomerase YbhE"/>
    <property type="match status" value="1"/>
</dbReference>
<organism evidence="3 4">
    <name type="scientific">Agaribacillus aureus</name>
    <dbReference type="NCBI Taxonomy" id="3051825"/>
    <lineage>
        <taxon>Bacteria</taxon>
        <taxon>Pseudomonadati</taxon>
        <taxon>Bacteroidota</taxon>
        <taxon>Cytophagia</taxon>
        <taxon>Cytophagales</taxon>
        <taxon>Splendidivirgaceae</taxon>
        <taxon>Agaribacillus</taxon>
    </lineage>
</organism>
<dbReference type="Proteomes" id="UP001172083">
    <property type="component" value="Unassembled WGS sequence"/>
</dbReference>
<comment type="caution">
    <text evidence="3">The sequence shown here is derived from an EMBL/GenBank/DDBJ whole genome shotgun (WGS) entry which is preliminary data.</text>
</comment>
<dbReference type="Gene3D" id="2.130.10.10">
    <property type="entry name" value="YVTN repeat-like/Quinoprotein amine dehydrogenase"/>
    <property type="match status" value="1"/>
</dbReference>
<dbReference type="InterPro" id="IPR015943">
    <property type="entry name" value="WD40/YVTN_repeat-like_dom_sf"/>
</dbReference>
<keyword evidence="2" id="KW-0732">Signal</keyword>
<dbReference type="PANTHER" id="PTHR30344">
    <property type="entry name" value="6-PHOSPHOGLUCONOLACTONASE-RELATED"/>
    <property type="match status" value="1"/>
</dbReference>
<gene>
    <name evidence="3" type="ORF">QQ020_27630</name>
</gene>
<sequence>MKAKFVVWGIAFCTLFRPALLFAQPKFSLTPVGKAETSLNSVTCTVHQIDGANYVYSGGSDDKIDIFKVDAEGKIKNIARTQVSGKHIRGLITDKIEGKDFLFAGIKGGDAVEVFEINGDGTLNRAFILRDTESTYLGIVITLQVVHMAESSYLFVGGLEKSPGLSSFKIFPDGHLKHVQSMADTKELFMDGVIAMSIHRIEGKTLLFTGGFHDNGLSSFQVYEDGHFENRDNIGDDHIRYLNGTYPVISATLSGRHYVVVGHRHHIYYEPTSWVKDRDNYYYHGDAVSVFIINEQGELVPRSVFKGNSETLIKGQTRLQSLPLDDKHELVAVATRDDRSIQLCVLDHKGRLIDAGKLFTDIPVYYGLTGKRIGDQLFLFVGSTEGKAFVSYRLDPVD</sequence>
<evidence type="ECO:0000256" key="1">
    <source>
        <dbReference type="ARBA" id="ARBA00022526"/>
    </source>
</evidence>
<dbReference type="RefSeq" id="WP_346761216.1">
    <property type="nucleotide sequence ID" value="NZ_JAUJEB010000007.1"/>
</dbReference>
<feature type="signal peptide" evidence="2">
    <location>
        <begin position="1"/>
        <end position="23"/>
    </location>
</feature>
<evidence type="ECO:0000313" key="3">
    <source>
        <dbReference type="EMBL" id="MDN5215879.1"/>
    </source>
</evidence>
<keyword evidence="1" id="KW-0313">Glucose metabolism</keyword>
<name>A0ABT8LDL8_9BACT</name>
<accession>A0ABT8LDL8</accession>
<proteinExistence type="predicted"/>
<keyword evidence="4" id="KW-1185">Reference proteome</keyword>
<reference evidence="3" key="1">
    <citation type="submission" date="2023-06" db="EMBL/GenBank/DDBJ databases">
        <title>Genomic of Agaribacillus aureum.</title>
        <authorList>
            <person name="Wang G."/>
        </authorList>
    </citation>
    <scope>NUCLEOTIDE SEQUENCE</scope>
    <source>
        <strain evidence="3">BMA12</strain>
    </source>
</reference>
<protein>
    <submittedName>
        <fullName evidence="3">Stress protein</fullName>
    </submittedName>
</protein>
<evidence type="ECO:0000256" key="2">
    <source>
        <dbReference type="SAM" id="SignalP"/>
    </source>
</evidence>
<dbReference type="PANTHER" id="PTHR30344:SF1">
    <property type="entry name" value="6-PHOSPHOGLUCONOLACTONASE"/>
    <property type="match status" value="1"/>
</dbReference>
<feature type="chain" id="PRO_5045133802" evidence="2">
    <location>
        <begin position="24"/>
        <end position="398"/>
    </location>
</feature>